<organism evidence="1 2">
    <name type="scientific">Harryflintia acetispora</name>
    <dbReference type="NCBI Taxonomy" id="1849041"/>
    <lineage>
        <taxon>Bacteria</taxon>
        <taxon>Bacillati</taxon>
        <taxon>Bacillota</taxon>
        <taxon>Clostridia</taxon>
        <taxon>Eubacteriales</taxon>
        <taxon>Oscillospiraceae</taxon>
        <taxon>Harryflintia</taxon>
    </lineage>
</organism>
<evidence type="ECO:0000313" key="1">
    <source>
        <dbReference type="EMBL" id="TCL43232.1"/>
    </source>
</evidence>
<proteinExistence type="predicted"/>
<keyword evidence="2" id="KW-1185">Reference proteome</keyword>
<dbReference type="AlphaFoldDB" id="A0A9X8Y829"/>
<name>A0A9X8Y829_9FIRM</name>
<sequence>MKTLTVTGLNKHARLFADCVVSANYTQDGVQKTAPIFRKDVSGDTAVIFVCFDDLATGQIGNVELLDEGGNILARSEEVFEKPEEKALYFAFYYKYVEKEVEQLEQL</sequence>
<gene>
    <name evidence="1" type="ORF">EDD78_10692</name>
</gene>
<dbReference type="Proteomes" id="UP000294682">
    <property type="component" value="Unassembled WGS sequence"/>
</dbReference>
<reference evidence="1 2" key="1">
    <citation type="submission" date="2019-03" db="EMBL/GenBank/DDBJ databases">
        <title>Genomic Encyclopedia of Type Strains, Phase IV (KMG-IV): sequencing the most valuable type-strain genomes for metagenomic binning, comparative biology and taxonomic classification.</title>
        <authorList>
            <person name="Goeker M."/>
        </authorList>
    </citation>
    <scope>NUCLEOTIDE SEQUENCE [LARGE SCALE GENOMIC DNA]</scope>
    <source>
        <strain evidence="1 2">DSM 100433</strain>
    </source>
</reference>
<dbReference type="RefSeq" id="WP_132084602.1">
    <property type="nucleotide sequence ID" value="NZ_SLUK01000006.1"/>
</dbReference>
<comment type="caution">
    <text evidence="1">The sequence shown here is derived from an EMBL/GenBank/DDBJ whole genome shotgun (WGS) entry which is preliminary data.</text>
</comment>
<accession>A0A9X8Y829</accession>
<evidence type="ECO:0000313" key="2">
    <source>
        <dbReference type="Proteomes" id="UP000294682"/>
    </source>
</evidence>
<dbReference type="EMBL" id="SLUK01000006">
    <property type="protein sequence ID" value="TCL43232.1"/>
    <property type="molecule type" value="Genomic_DNA"/>
</dbReference>
<protein>
    <submittedName>
        <fullName evidence="1">Uncharacterized protein</fullName>
    </submittedName>
</protein>